<comment type="caution">
    <text evidence="13">The sequence shown here is derived from an EMBL/GenBank/DDBJ whole genome shotgun (WGS) entry which is preliminary data.</text>
</comment>
<name>A0A9D1HU54_9BACT</name>
<dbReference type="AlphaFoldDB" id="A0A9D1HU54"/>
<evidence type="ECO:0000256" key="11">
    <source>
        <dbReference type="RuleBase" id="RU362031"/>
    </source>
</evidence>
<dbReference type="PANTHER" id="PTHR42837:SF2">
    <property type="entry name" value="MEMBRANE METALLOPROTEASE ARASP2, CHLOROPLASTIC-RELATED"/>
    <property type="match status" value="1"/>
</dbReference>
<keyword evidence="6 11" id="KW-0378">Hydrolase</keyword>
<dbReference type="Proteomes" id="UP000824087">
    <property type="component" value="Unassembled WGS sequence"/>
</dbReference>
<dbReference type="GO" id="GO:0046872">
    <property type="term" value="F:metal ion binding"/>
    <property type="evidence" value="ECO:0007669"/>
    <property type="project" value="UniProtKB-KW"/>
</dbReference>
<dbReference type="NCBIfam" id="TIGR00054">
    <property type="entry name" value="RIP metalloprotease RseP"/>
    <property type="match status" value="1"/>
</dbReference>
<reference evidence="13" key="2">
    <citation type="journal article" date="2021" name="PeerJ">
        <title>Extensive microbial diversity within the chicken gut microbiome revealed by metagenomics and culture.</title>
        <authorList>
            <person name="Gilroy R."/>
            <person name="Ravi A."/>
            <person name="Getino M."/>
            <person name="Pursley I."/>
            <person name="Horton D.L."/>
            <person name="Alikhan N.F."/>
            <person name="Baker D."/>
            <person name="Gharbi K."/>
            <person name="Hall N."/>
            <person name="Watson M."/>
            <person name="Adriaenssens E.M."/>
            <person name="Foster-Nyarko E."/>
            <person name="Jarju S."/>
            <person name="Secka A."/>
            <person name="Antonio M."/>
            <person name="Oren A."/>
            <person name="Chaudhuri R.R."/>
            <person name="La Ragione R."/>
            <person name="Hildebrand F."/>
            <person name="Pallen M.J."/>
        </authorList>
    </citation>
    <scope>NUCLEOTIDE SEQUENCE</scope>
    <source>
        <strain evidence="13">CHK197-8231</strain>
    </source>
</reference>
<proteinExistence type="inferred from homology"/>
<keyword evidence="5 11" id="KW-0812">Transmembrane</keyword>
<protein>
    <recommendedName>
        <fullName evidence="11">Zinc metalloprotease</fullName>
        <ecNumber evidence="11">3.4.24.-</ecNumber>
    </recommendedName>
</protein>
<dbReference type="InterPro" id="IPR008915">
    <property type="entry name" value="Peptidase_M50"/>
</dbReference>
<dbReference type="GO" id="GO:0004222">
    <property type="term" value="F:metalloendopeptidase activity"/>
    <property type="evidence" value="ECO:0007669"/>
    <property type="project" value="InterPro"/>
</dbReference>
<evidence type="ECO:0000313" key="14">
    <source>
        <dbReference type="Proteomes" id="UP000824087"/>
    </source>
</evidence>
<evidence type="ECO:0000256" key="10">
    <source>
        <dbReference type="ARBA" id="ARBA00023136"/>
    </source>
</evidence>
<comment type="subcellular location">
    <subcellularLocation>
        <location evidence="2">Membrane</location>
        <topology evidence="2">Multi-pass membrane protein</topology>
    </subcellularLocation>
</comment>
<evidence type="ECO:0000256" key="6">
    <source>
        <dbReference type="ARBA" id="ARBA00022801"/>
    </source>
</evidence>
<dbReference type="Pfam" id="PF02163">
    <property type="entry name" value="Peptidase_M50"/>
    <property type="match status" value="1"/>
</dbReference>
<reference evidence="13" key="1">
    <citation type="submission" date="2020-10" db="EMBL/GenBank/DDBJ databases">
        <authorList>
            <person name="Gilroy R."/>
        </authorList>
    </citation>
    <scope>NUCLEOTIDE SEQUENCE</scope>
    <source>
        <strain evidence="13">CHK197-8231</strain>
    </source>
</reference>
<evidence type="ECO:0000256" key="8">
    <source>
        <dbReference type="ARBA" id="ARBA00022989"/>
    </source>
</evidence>
<evidence type="ECO:0000256" key="3">
    <source>
        <dbReference type="ARBA" id="ARBA00007931"/>
    </source>
</evidence>
<evidence type="ECO:0000259" key="12">
    <source>
        <dbReference type="Pfam" id="PF02163"/>
    </source>
</evidence>
<dbReference type="InterPro" id="IPR004387">
    <property type="entry name" value="Pept_M50_Zn"/>
</dbReference>
<keyword evidence="8 11" id="KW-1133">Transmembrane helix</keyword>
<accession>A0A9D1HU54</accession>
<feature type="transmembrane region" description="Helical" evidence="11">
    <location>
        <begin position="272"/>
        <end position="291"/>
    </location>
</feature>
<feature type="transmembrane region" description="Helical" evidence="11">
    <location>
        <begin position="6"/>
        <end position="25"/>
    </location>
</feature>
<keyword evidence="7 11" id="KW-0862">Zinc</keyword>
<sequence>MTLIYFIIILGVTLTVHEFGHFLFAKKSGIYCYEFSIGMGPKLHEWHRKGDETVYVLRLLPIGGYVSMAGEDVEVDEDIPEDKRMQSKPWHQRFLTIVAGVMFNFILAIVLLFIIALISGAPTNRPIIDTIEKGYDVTDSGLKKGDLIVGLNGDKIVNADDFMLKLQVSAGEEITLKVKRGDKYHDVTFAPKKVKVDGQEGYKYGFSLSGKTTHGVLAAIQYAFEKTWSLLRQMALIIYYLATGQLSLSSLAGPIGIFTIIGESAKAGILNLVYLTAYISINVGFINLLPIPAFDGGRLFFLIVEKIKGSPVDAKFENTVHAIGFILLMILMVFITYNDIVRLFQ</sequence>
<evidence type="ECO:0000313" key="13">
    <source>
        <dbReference type="EMBL" id="HIU22618.1"/>
    </source>
</evidence>
<keyword evidence="10 11" id="KW-0472">Membrane</keyword>
<dbReference type="EC" id="3.4.24.-" evidence="11"/>
<dbReference type="CDD" id="cd06163">
    <property type="entry name" value="S2P-M50_PDZ_RseP-like"/>
    <property type="match status" value="1"/>
</dbReference>
<feature type="transmembrane region" description="Helical" evidence="11">
    <location>
        <begin position="237"/>
        <end position="260"/>
    </location>
</feature>
<gene>
    <name evidence="13" type="primary">rseP</name>
    <name evidence="13" type="ORF">IAD49_03455</name>
</gene>
<dbReference type="GO" id="GO:0006508">
    <property type="term" value="P:proteolysis"/>
    <property type="evidence" value="ECO:0007669"/>
    <property type="project" value="UniProtKB-KW"/>
</dbReference>
<feature type="transmembrane region" description="Helical" evidence="11">
    <location>
        <begin position="319"/>
        <end position="337"/>
    </location>
</feature>
<dbReference type="PANTHER" id="PTHR42837">
    <property type="entry name" value="REGULATOR OF SIGMA-E PROTEASE RSEP"/>
    <property type="match status" value="1"/>
</dbReference>
<evidence type="ECO:0000256" key="4">
    <source>
        <dbReference type="ARBA" id="ARBA00022670"/>
    </source>
</evidence>
<evidence type="ECO:0000256" key="7">
    <source>
        <dbReference type="ARBA" id="ARBA00022833"/>
    </source>
</evidence>
<dbReference type="InterPro" id="IPR036034">
    <property type="entry name" value="PDZ_sf"/>
</dbReference>
<comment type="cofactor">
    <cofactor evidence="1 11">
        <name>Zn(2+)</name>
        <dbReference type="ChEBI" id="CHEBI:29105"/>
    </cofactor>
</comment>
<dbReference type="EMBL" id="DVML01000021">
    <property type="protein sequence ID" value="HIU22618.1"/>
    <property type="molecule type" value="Genomic_DNA"/>
</dbReference>
<organism evidence="13 14">
    <name type="scientific">Candidatus Fimihabitans intestinipullorum</name>
    <dbReference type="NCBI Taxonomy" id="2840820"/>
    <lineage>
        <taxon>Bacteria</taxon>
        <taxon>Bacillati</taxon>
        <taxon>Mycoplasmatota</taxon>
        <taxon>Mycoplasmatota incertae sedis</taxon>
        <taxon>Candidatus Fimihabitans</taxon>
    </lineage>
</organism>
<feature type="domain" description="Peptidase M50" evidence="12">
    <location>
        <begin position="5"/>
        <end position="331"/>
    </location>
</feature>
<dbReference type="Gene3D" id="2.30.42.10">
    <property type="match status" value="1"/>
</dbReference>
<evidence type="ECO:0000256" key="2">
    <source>
        <dbReference type="ARBA" id="ARBA00004141"/>
    </source>
</evidence>
<evidence type="ECO:0000256" key="9">
    <source>
        <dbReference type="ARBA" id="ARBA00023049"/>
    </source>
</evidence>
<dbReference type="SUPFAM" id="SSF50156">
    <property type="entry name" value="PDZ domain-like"/>
    <property type="match status" value="1"/>
</dbReference>
<evidence type="ECO:0000256" key="5">
    <source>
        <dbReference type="ARBA" id="ARBA00022692"/>
    </source>
</evidence>
<keyword evidence="11" id="KW-0479">Metal-binding</keyword>
<feature type="transmembrane region" description="Helical" evidence="11">
    <location>
        <begin position="94"/>
        <end position="118"/>
    </location>
</feature>
<keyword evidence="9 11" id="KW-0482">Metalloprotease</keyword>
<dbReference type="GO" id="GO:0016020">
    <property type="term" value="C:membrane"/>
    <property type="evidence" value="ECO:0007669"/>
    <property type="project" value="UniProtKB-SubCell"/>
</dbReference>
<keyword evidence="4" id="KW-0645">Protease</keyword>
<comment type="similarity">
    <text evidence="3 11">Belongs to the peptidase M50B family.</text>
</comment>
<evidence type="ECO:0000256" key="1">
    <source>
        <dbReference type="ARBA" id="ARBA00001947"/>
    </source>
</evidence>